<evidence type="ECO:0000313" key="1">
    <source>
        <dbReference type="EMBL" id="SVD48290.1"/>
    </source>
</evidence>
<organism evidence="1">
    <name type="scientific">marine metagenome</name>
    <dbReference type="NCBI Taxonomy" id="408172"/>
    <lineage>
        <taxon>unclassified sequences</taxon>
        <taxon>metagenomes</taxon>
        <taxon>ecological metagenomes</taxon>
    </lineage>
</organism>
<dbReference type="AlphaFoldDB" id="A0A382VPI9"/>
<gene>
    <name evidence="1" type="ORF">METZ01_LOCUS401144</name>
</gene>
<reference evidence="1" key="1">
    <citation type="submission" date="2018-05" db="EMBL/GenBank/DDBJ databases">
        <authorList>
            <person name="Lanie J.A."/>
            <person name="Ng W.-L."/>
            <person name="Kazmierczak K.M."/>
            <person name="Andrzejewski T.M."/>
            <person name="Davidsen T.M."/>
            <person name="Wayne K.J."/>
            <person name="Tettelin H."/>
            <person name="Glass J.I."/>
            <person name="Rusch D."/>
            <person name="Podicherti R."/>
            <person name="Tsui H.-C.T."/>
            <person name="Winkler M.E."/>
        </authorList>
    </citation>
    <scope>NUCLEOTIDE SEQUENCE</scope>
</reference>
<name>A0A382VPI9_9ZZZZ</name>
<accession>A0A382VPI9</accession>
<sequence length="121" mass="13872">MGTSCTFKCNKCGYDVQSTGDFDFGMVAVVRPYICNDCNIVTDALVGIQGMEYPKEWIENPKGDEVPDFVIEDILDEEYSFYTCEECNGDNLTLWNPKWRKCPKCSGRMKFDKDGMTVDWD</sequence>
<protein>
    <submittedName>
        <fullName evidence="1">Uncharacterized protein</fullName>
    </submittedName>
</protein>
<dbReference type="EMBL" id="UINC01153522">
    <property type="protein sequence ID" value="SVD48290.1"/>
    <property type="molecule type" value="Genomic_DNA"/>
</dbReference>
<proteinExistence type="predicted"/>